<evidence type="ECO:0000313" key="1">
    <source>
        <dbReference type="EMBL" id="QHT90299.1"/>
    </source>
</evidence>
<accession>A0A6C0IC38</accession>
<reference evidence="1" key="1">
    <citation type="journal article" date="2020" name="Nature">
        <title>Giant virus diversity and host interactions through global metagenomics.</title>
        <authorList>
            <person name="Schulz F."/>
            <person name="Roux S."/>
            <person name="Paez-Espino D."/>
            <person name="Jungbluth S."/>
            <person name="Walsh D.A."/>
            <person name="Denef V.J."/>
            <person name="McMahon K.D."/>
            <person name="Konstantinidis K.T."/>
            <person name="Eloe-Fadrosh E.A."/>
            <person name="Kyrpides N.C."/>
            <person name="Woyke T."/>
        </authorList>
    </citation>
    <scope>NUCLEOTIDE SEQUENCE</scope>
    <source>
        <strain evidence="1">GVMAG-M-3300023184-68</strain>
    </source>
</reference>
<organism evidence="1">
    <name type="scientific">viral metagenome</name>
    <dbReference type="NCBI Taxonomy" id="1070528"/>
    <lineage>
        <taxon>unclassified sequences</taxon>
        <taxon>metagenomes</taxon>
        <taxon>organismal metagenomes</taxon>
    </lineage>
</organism>
<protein>
    <submittedName>
        <fullName evidence="1">Uncharacterized protein</fullName>
    </submittedName>
</protein>
<sequence>MSSEYSTNYFDYMFNNAGRIGADRTDNTQRTLQNTRFANHMLSSYFNESISSENIDFVSKQPTMTISGLARGDGLNGKVVDYDSLLLIKTTQERPQEKLQLMQRPFVTVPYLGRGSCNPDTESQLLQGESTWDKKGVSTIMDKSFLPYSMYILDNNMEKHVKTQEVEESALEGWVRGGIHSRELSGK</sequence>
<dbReference type="EMBL" id="MN740153">
    <property type="protein sequence ID" value="QHT90299.1"/>
    <property type="molecule type" value="Genomic_DNA"/>
</dbReference>
<proteinExistence type="predicted"/>
<name>A0A6C0IC38_9ZZZZ</name>
<dbReference type="AlphaFoldDB" id="A0A6C0IC38"/>